<gene>
    <name evidence="2" type="ORF">FKW44_008968</name>
</gene>
<dbReference type="EMBL" id="CP045895">
    <property type="protein sequence ID" value="QQP48600.1"/>
    <property type="molecule type" value="Genomic_DNA"/>
</dbReference>
<reference evidence="3" key="1">
    <citation type="submission" date="2021-01" db="EMBL/GenBank/DDBJ databases">
        <title>Caligus Genome Assembly.</title>
        <authorList>
            <person name="Gallardo-Escarate C."/>
        </authorList>
    </citation>
    <scope>NUCLEOTIDE SEQUENCE [LARGE SCALE GENOMIC DNA]</scope>
</reference>
<keyword evidence="3" id="KW-1185">Reference proteome</keyword>
<feature type="non-terminal residue" evidence="2">
    <location>
        <position position="69"/>
    </location>
</feature>
<keyword evidence="1" id="KW-0732">Signal</keyword>
<feature type="signal peptide" evidence="1">
    <location>
        <begin position="1"/>
        <end position="21"/>
    </location>
</feature>
<organism evidence="2 3">
    <name type="scientific">Caligus rogercresseyi</name>
    <name type="common">Sea louse</name>
    <dbReference type="NCBI Taxonomy" id="217165"/>
    <lineage>
        <taxon>Eukaryota</taxon>
        <taxon>Metazoa</taxon>
        <taxon>Ecdysozoa</taxon>
        <taxon>Arthropoda</taxon>
        <taxon>Crustacea</taxon>
        <taxon>Multicrustacea</taxon>
        <taxon>Hexanauplia</taxon>
        <taxon>Copepoda</taxon>
        <taxon>Siphonostomatoida</taxon>
        <taxon>Caligidae</taxon>
        <taxon>Caligus</taxon>
    </lineage>
</organism>
<proteinExistence type="predicted"/>
<name>A0A7T8HFL0_CALRO</name>
<sequence length="69" mass="7749">MVVACWPVLALGLFTPSSLEATAPTPWPIGFATGEQRFSSLRMGSTEGKNLSISLMWPIKPWRKHRLYM</sequence>
<evidence type="ECO:0000256" key="1">
    <source>
        <dbReference type="SAM" id="SignalP"/>
    </source>
</evidence>
<feature type="chain" id="PRO_5030834667" evidence="1">
    <location>
        <begin position="22"/>
        <end position="69"/>
    </location>
</feature>
<accession>A0A7T8HFL0</accession>
<protein>
    <submittedName>
        <fullName evidence="2">Acetyl-coenzyme A synthetase</fullName>
    </submittedName>
</protein>
<dbReference type="Proteomes" id="UP000595437">
    <property type="component" value="Chromosome 6"/>
</dbReference>
<evidence type="ECO:0000313" key="2">
    <source>
        <dbReference type="EMBL" id="QQP48600.1"/>
    </source>
</evidence>
<dbReference type="AlphaFoldDB" id="A0A7T8HFL0"/>
<evidence type="ECO:0000313" key="3">
    <source>
        <dbReference type="Proteomes" id="UP000595437"/>
    </source>
</evidence>